<keyword evidence="1" id="KW-0808">Transferase</keyword>
<evidence type="ECO:0000313" key="2">
    <source>
        <dbReference type="Proteomes" id="UP000324638"/>
    </source>
</evidence>
<dbReference type="CDD" id="cd02440">
    <property type="entry name" value="AdoMet_MTases"/>
    <property type="match status" value="1"/>
</dbReference>
<dbReference type="SUPFAM" id="SSF53335">
    <property type="entry name" value="S-adenosyl-L-methionine-dependent methyltransferases"/>
    <property type="match status" value="1"/>
</dbReference>
<gene>
    <name evidence="1" type="ORF">EPJ79_02705</name>
</gene>
<reference evidence="1 2" key="1">
    <citation type="journal article" date="1992" name="Lakartidningen">
        <title>[Penicillin V and not amoxicillin is the first choice preparation in acute otitis].</title>
        <authorList>
            <person name="Kamme C."/>
            <person name="Lundgren K."/>
            <person name="Prellner K."/>
        </authorList>
    </citation>
    <scope>NUCLEOTIDE SEQUENCE [LARGE SCALE GENOMIC DNA]</scope>
    <source>
        <strain evidence="1 2">513A</strain>
    </source>
</reference>
<proteinExistence type="predicted"/>
<dbReference type="Pfam" id="PF13489">
    <property type="entry name" value="Methyltransf_23"/>
    <property type="match status" value="1"/>
</dbReference>
<dbReference type="GO" id="GO:0032259">
    <property type="term" value="P:methylation"/>
    <property type="evidence" value="ECO:0007669"/>
    <property type="project" value="UniProtKB-KW"/>
</dbReference>
<dbReference type="PANTHER" id="PTHR43861">
    <property type="entry name" value="TRANS-ACONITATE 2-METHYLTRANSFERASE-RELATED"/>
    <property type="match status" value="1"/>
</dbReference>
<dbReference type="EMBL" id="SAXU01000001">
    <property type="protein sequence ID" value="TXJ20085.1"/>
    <property type="molecule type" value="Genomic_DNA"/>
</dbReference>
<dbReference type="Gene3D" id="3.40.50.150">
    <property type="entry name" value="Vaccinia Virus protein VP39"/>
    <property type="match status" value="1"/>
</dbReference>
<accession>A0A5C8D3S7</accession>
<dbReference type="AlphaFoldDB" id="A0A5C8D3S7"/>
<keyword evidence="1" id="KW-0489">Methyltransferase</keyword>
<dbReference type="GO" id="GO:0008168">
    <property type="term" value="F:methyltransferase activity"/>
    <property type="evidence" value="ECO:0007669"/>
    <property type="project" value="UniProtKB-KW"/>
</dbReference>
<comment type="caution">
    <text evidence="1">The sequence shown here is derived from an EMBL/GenBank/DDBJ whole genome shotgun (WGS) entry which is preliminary data.</text>
</comment>
<protein>
    <submittedName>
        <fullName evidence="1">Class I SAM-dependent methyltransferase</fullName>
    </submittedName>
</protein>
<dbReference type="Proteomes" id="UP000324638">
    <property type="component" value="Unassembled WGS sequence"/>
</dbReference>
<organism evidence="1 2">
    <name type="scientific">Brachyspira aalborgi</name>
    <dbReference type="NCBI Taxonomy" id="29522"/>
    <lineage>
        <taxon>Bacteria</taxon>
        <taxon>Pseudomonadati</taxon>
        <taxon>Spirochaetota</taxon>
        <taxon>Spirochaetia</taxon>
        <taxon>Brachyspirales</taxon>
        <taxon>Brachyspiraceae</taxon>
        <taxon>Brachyspira</taxon>
    </lineage>
</organism>
<sequence length="385" mass="44432">MLPKRECPLCGNKEVEKIYSLNFPNNEEINGLPNNCDIVICNNCKLAYYDFDSSQKQFDDYYNKNSAYSQPHHIFYDDEHSKTYKQTFNFINKYLNSKESKILEFGCGTGELLKIFHNNGYSNLLGIDESNAFDKIKREYNINFQYGNIFSGKEQINDTFDLVILSHMLGHIYNIKEPIKNIKNLLNKEGYLYIESPDAQRYKEIYMAPLFYFNYEIISHLSKPAIINLANIYGFDIVSIEECMRASSIPSFRVLLKNNPNNNDIKTSLNQHINDSIEDINNNIIKRLISSNEKVILWGIGSTTLHLFSLGLEKLNIVDIVDASTKKQGKTLLGHKIISPNEIKDEDATILILPVVYYDSIYKQIKEMGLKNKIYAIAEQSRAEQ</sequence>
<evidence type="ECO:0000313" key="1">
    <source>
        <dbReference type="EMBL" id="TXJ20085.1"/>
    </source>
</evidence>
<dbReference type="Gene3D" id="3.40.50.720">
    <property type="entry name" value="NAD(P)-binding Rossmann-like Domain"/>
    <property type="match status" value="1"/>
</dbReference>
<dbReference type="InterPro" id="IPR029063">
    <property type="entry name" value="SAM-dependent_MTases_sf"/>
</dbReference>
<dbReference type="RefSeq" id="WP_147738352.1">
    <property type="nucleotide sequence ID" value="NZ_SAXU01000001.1"/>
</dbReference>
<name>A0A5C8D3S7_9SPIR</name>